<evidence type="ECO:0000313" key="1">
    <source>
        <dbReference type="EMBL" id="GEM07359.1"/>
    </source>
</evidence>
<sequence length="174" mass="19144">MSPPLTSALLAQQAIAAAASAPASRSSSRPRTLCGGKDLLREDVCDLSDSSEDDDTDCTSDEENELIDERFLDPTSDEGIATRVAAYARELSTPAKRSLRSFPVEVLRNATAYFERLEGDDLVLEARKGYETLCLRRTNFQELCLVEETRFRNISTKQAAPSSSARDGVRVRHA</sequence>
<dbReference type="OrthoDB" id="2527944at2759"/>
<dbReference type="EMBL" id="BJWK01000003">
    <property type="protein sequence ID" value="GEM07359.1"/>
    <property type="molecule type" value="Genomic_DNA"/>
</dbReference>
<reference evidence="1 2" key="1">
    <citation type="submission" date="2019-07" db="EMBL/GenBank/DDBJ databases">
        <title>Rhodotorula toruloides NBRC10032 genome sequencing.</title>
        <authorList>
            <person name="Shida Y."/>
            <person name="Takaku H."/>
            <person name="Ogasawara W."/>
            <person name="Mori K."/>
        </authorList>
    </citation>
    <scope>NUCLEOTIDE SEQUENCE [LARGE SCALE GENOMIC DNA]</scope>
    <source>
        <strain evidence="1 2">NBRC10032</strain>
    </source>
</reference>
<dbReference type="AlphaFoldDB" id="A0A511KAK3"/>
<protein>
    <submittedName>
        <fullName evidence="1">Proteophosphoglycan 5</fullName>
    </submittedName>
</protein>
<evidence type="ECO:0000313" key="2">
    <source>
        <dbReference type="Proteomes" id="UP000321518"/>
    </source>
</evidence>
<comment type="caution">
    <text evidence="1">The sequence shown here is derived from an EMBL/GenBank/DDBJ whole genome shotgun (WGS) entry which is preliminary data.</text>
</comment>
<accession>A0A511KAK3</accession>
<organism evidence="1 2">
    <name type="scientific">Rhodotorula toruloides</name>
    <name type="common">Yeast</name>
    <name type="synonym">Rhodosporidium toruloides</name>
    <dbReference type="NCBI Taxonomy" id="5286"/>
    <lineage>
        <taxon>Eukaryota</taxon>
        <taxon>Fungi</taxon>
        <taxon>Dikarya</taxon>
        <taxon>Basidiomycota</taxon>
        <taxon>Pucciniomycotina</taxon>
        <taxon>Microbotryomycetes</taxon>
        <taxon>Sporidiobolales</taxon>
        <taxon>Sporidiobolaceae</taxon>
        <taxon>Rhodotorula</taxon>
    </lineage>
</organism>
<dbReference type="Proteomes" id="UP000321518">
    <property type="component" value="Unassembled WGS sequence"/>
</dbReference>
<proteinExistence type="predicted"/>
<name>A0A511KAK3_RHOTO</name>
<gene>
    <name evidence="1" type="ORF">Rt10032_c03g1376</name>
</gene>